<dbReference type="EMBL" id="BAABME010013554">
    <property type="protein sequence ID" value="GAA0186300.1"/>
    <property type="molecule type" value="Genomic_DNA"/>
</dbReference>
<dbReference type="InterPro" id="IPR005174">
    <property type="entry name" value="KIB1-4_b-propeller"/>
</dbReference>
<evidence type="ECO:0000313" key="2">
    <source>
        <dbReference type="EMBL" id="GAA0186300.1"/>
    </source>
</evidence>
<protein>
    <recommendedName>
        <fullName evidence="1">KIB1-4 beta-propeller domain-containing protein</fullName>
    </recommendedName>
</protein>
<reference evidence="2 3" key="1">
    <citation type="submission" date="2024-01" db="EMBL/GenBank/DDBJ databases">
        <title>The complete chloroplast genome sequence of Lithospermum erythrorhizon: insights into the phylogenetic relationship among Boraginaceae species and the maternal lineages of purple gromwells.</title>
        <authorList>
            <person name="Okada T."/>
            <person name="Watanabe K."/>
        </authorList>
    </citation>
    <scope>NUCLEOTIDE SEQUENCE [LARGE SCALE GENOMIC DNA]</scope>
</reference>
<dbReference type="AlphaFoldDB" id="A0AAV3S0D6"/>
<gene>
    <name evidence="2" type="ORF">LIER_33588</name>
</gene>
<dbReference type="Proteomes" id="UP001454036">
    <property type="component" value="Unassembled WGS sequence"/>
</dbReference>
<sequence length="466" mass="52841">MAAAPPTVTHRSYNNNNNIGVACCLGMSRDGNAGAPFPLSLFVPSELSLSHFGEDTPAWGKSPEDDERHSHDMKQYLSQSALTTKSDKILLIPTNEYIGDRCYDWPYVFPLKPSYDGTIGVMSRDGYFILKENKLLLLKNSRGKDSVGTVGRFLIYYHGKKGLLFLDNIGLALGHLFETPRMDSLGCHLSSPFLADIQNKDGNKLLLHRFAITSPFAHPWDCILMAIDKSRGYLVYSFVHEGFHHCQDCWHVLDSMTNYTSGDLLYFHTDRKFYVLPNAKCGDLEVWTFQNYMCSKTYEINAELHNNVNNNNTYHHIHSYLAESLDKSLLLVRRYVTFQEDCNDGSCDNGSFKTGSFEVFELNFKSKQWEIVPSLGDEEALFVGSNSSFSLSPNRYPEVIPNCIYFTDQICHHSGNVLHGKDNGIFHLQDCTFTPLLGDKRLHPDDSPVWLLPQDEQSCLPNAYLH</sequence>
<evidence type="ECO:0000313" key="3">
    <source>
        <dbReference type="Proteomes" id="UP001454036"/>
    </source>
</evidence>
<comment type="caution">
    <text evidence="2">The sequence shown here is derived from an EMBL/GenBank/DDBJ whole genome shotgun (WGS) entry which is preliminary data.</text>
</comment>
<keyword evidence="3" id="KW-1185">Reference proteome</keyword>
<accession>A0AAV3S0D6</accession>
<evidence type="ECO:0000259" key="1">
    <source>
        <dbReference type="Pfam" id="PF03478"/>
    </source>
</evidence>
<dbReference type="PANTHER" id="PTHR44259:SF37">
    <property type="entry name" value="DUF1618 DOMAIN-CONTAINING PROTEIN"/>
    <property type="match status" value="1"/>
</dbReference>
<dbReference type="InterPro" id="IPR050942">
    <property type="entry name" value="F-box_BR-signaling"/>
</dbReference>
<organism evidence="2 3">
    <name type="scientific">Lithospermum erythrorhizon</name>
    <name type="common">Purple gromwell</name>
    <name type="synonym">Lithospermum officinale var. erythrorhizon</name>
    <dbReference type="NCBI Taxonomy" id="34254"/>
    <lineage>
        <taxon>Eukaryota</taxon>
        <taxon>Viridiplantae</taxon>
        <taxon>Streptophyta</taxon>
        <taxon>Embryophyta</taxon>
        <taxon>Tracheophyta</taxon>
        <taxon>Spermatophyta</taxon>
        <taxon>Magnoliopsida</taxon>
        <taxon>eudicotyledons</taxon>
        <taxon>Gunneridae</taxon>
        <taxon>Pentapetalae</taxon>
        <taxon>asterids</taxon>
        <taxon>lamiids</taxon>
        <taxon>Boraginales</taxon>
        <taxon>Boraginaceae</taxon>
        <taxon>Boraginoideae</taxon>
        <taxon>Lithospermeae</taxon>
        <taxon>Lithospermum</taxon>
    </lineage>
</organism>
<feature type="domain" description="KIB1-4 beta-propeller" evidence="1">
    <location>
        <begin position="138"/>
        <end position="426"/>
    </location>
</feature>
<dbReference type="Pfam" id="PF03478">
    <property type="entry name" value="Beta-prop_KIB1-4"/>
    <property type="match status" value="1"/>
</dbReference>
<dbReference type="PANTHER" id="PTHR44259">
    <property type="entry name" value="OS07G0183000 PROTEIN-RELATED"/>
    <property type="match status" value="1"/>
</dbReference>
<proteinExistence type="predicted"/>
<name>A0AAV3S0D6_LITER</name>